<organism evidence="1 2">
    <name type="scientific">Triparma retinervis</name>
    <dbReference type="NCBI Taxonomy" id="2557542"/>
    <lineage>
        <taxon>Eukaryota</taxon>
        <taxon>Sar</taxon>
        <taxon>Stramenopiles</taxon>
        <taxon>Ochrophyta</taxon>
        <taxon>Bolidophyceae</taxon>
        <taxon>Parmales</taxon>
        <taxon>Triparmaceae</taxon>
        <taxon>Triparma</taxon>
    </lineage>
</organism>
<name>A0A9W7A455_9STRA</name>
<gene>
    <name evidence="1" type="ORF">TrRE_jg1560</name>
</gene>
<accession>A0A9W7A455</accession>
<dbReference type="EMBL" id="BRXZ01005405">
    <property type="protein sequence ID" value="GMH65526.1"/>
    <property type="molecule type" value="Genomic_DNA"/>
</dbReference>
<evidence type="ECO:0000313" key="2">
    <source>
        <dbReference type="Proteomes" id="UP001165082"/>
    </source>
</evidence>
<proteinExistence type="predicted"/>
<sequence length="82" mass="9403">MSRRESLQGGRPMIDKTRQKALQIEAERNARRHAMAARKIERAEEERRNVAMGNPGDIDFISLVRDWREGGNVVRDEVRGSA</sequence>
<dbReference type="Proteomes" id="UP001165082">
    <property type="component" value="Unassembled WGS sequence"/>
</dbReference>
<reference evidence="1" key="1">
    <citation type="submission" date="2022-07" db="EMBL/GenBank/DDBJ databases">
        <title>Genome analysis of Parmales, a sister group of diatoms, reveals the evolutionary specialization of diatoms from phago-mixotrophs to photoautotrophs.</title>
        <authorList>
            <person name="Ban H."/>
            <person name="Sato S."/>
            <person name="Yoshikawa S."/>
            <person name="Kazumasa Y."/>
            <person name="Nakamura Y."/>
            <person name="Ichinomiya M."/>
            <person name="Saitoh K."/>
            <person name="Sato N."/>
            <person name="Blanc-Mathieu R."/>
            <person name="Endo H."/>
            <person name="Kuwata A."/>
            <person name="Ogata H."/>
        </authorList>
    </citation>
    <scope>NUCLEOTIDE SEQUENCE</scope>
</reference>
<evidence type="ECO:0000313" key="1">
    <source>
        <dbReference type="EMBL" id="GMH65526.1"/>
    </source>
</evidence>
<keyword evidence="2" id="KW-1185">Reference proteome</keyword>
<dbReference type="AlphaFoldDB" id="A0A9W7A455"/>
<comment type="caution">
    <text evidence="1">The sequence shown here is derived from an EMBL/GenBank/DDBJ whole genome shotgun (WGS) entry which is preliminary data.</text>
</comment>
<protein>
    <submittedName>
        <fullName evidence="1">Uncharacterized protein</fullName>
    </submittedName>
</protein>
<feature type="non-terminal residue" evidence="1">
    <location>
        <position position="82"/>
    </location>
</feature>